<sequence>MDSYIFDEAYFAQVQANQTNYIDQLFENVEYIDQLYQQVNEHIAQNQEQLEKIVSFEQTYSKHLNLINQTKEKIVSTLVQVDEDSAIYKQLRDFTEQFLLPETFLEIFRGEFNAQFQEHIPKLVEVIRHQNFQFLFGKFKEKEGDDQISSLFKLMISTEQRILDFYKQVLNPQKDQKNKVTFEELKNYKYLLNFLYEINPKNQEIIEQQYFQYRQIAMKVELDNLQTLFKQYQYEQPCSNDYFQPDDEAVSDFHIFMPLISNPQESKMFSMKIFNKTYQYEKDVPQKFAQINSEEQQKIMCGFTQEQIEYDVFTTYINSYLFNFKHNNRNLTPKDISIKKVTPKLFKGGVKITNQNFDCQVFPEQVAGYMVNKIDQLLVQERKYYDNTLIKSSALPFEQSLIDQLEQFILKLIYQQFDLISLINFFKQTKTFLDDCANMHIIQMLNKMQMLCGYGLLLKYKAVFGNATRNVEMLSQLLDTYKMGLSSMNLKEEFNYEPKTNRVDALPALYDNTLMNKTGAASAVLSFRCGFLLKSLKQLEGTSLGLLYDGAVKSLKNFLKEKGQFMFPKQEKTHVIIHYYSYIVNFFAIVNKVVGDDVVDYSVYMDQLKGEAGKVFKWIK</sequence>
<reference evidence="2 3" key="2">
    <citation type="submission" date="2024-07" db="EMBL/GenBank/DDBJ databases">
        <authorList>
            <person name="Akdeniz Z."/>
        </authorList>
    </citation>
    <scope>NUCLEOTIDE SEQUENCE [LARGE SCALE GENOMIC DNA]</scope>
</reference>
<dbReference type="EMBL" id="CAXDID020000196">
    <property type="protein sequence ID" value="CAL6053418.1"/>
    <property type="molecule type" value="Genomic_DNA"/>
</dbReference>
<gene>
    <name evidence="1" type="ORF">HINF_LOCUS20477</name>
    <name evidence="2" type="ORF">HINF_LOCUS45326</name>
</gene>
<dbReference type="EMBL" id="CATOUU010000526">
    <property type="protein sequence ID" value="CAI9932832.1"/>
    <property type="molecule type" value="Genomic_DNA"/>
</dbReference>
<dbReference type="AlphaFoldDB" id="A0AA86TZH5"/>
<comment type="caution">
    <text evidence="1">The sequence shown here is derived from an EMBL/GenBank/DDBJ whole genome shotgun (WGS) entry which is preliminary data.</text>
</comment>
<evidence type="ECO:0000313" key="2">
    <source>
        <dbReference type="EMBL" id="CAL6053418.1"/>
    </source>
</evidence>
<accession>A0AA86TZH5</accession>
<evidence type="ECO:0000313" key="1">
    <source>
        <dbReference type="EMBL" id="CAI9932832.1"/>
    </source>
</evidence>
<dbReference type="Proteomes" id="UP001642409">
    <property type="component" value="Unassembled WGS sequence"/>
</dbReference>
<protein>
    <submittedName>
        <fullName evidence="1">Uncharacterized protein</fullName>
    </submittedName>
</protein>
<evidence type="ECO:0000313" key="3">
    <source>
        <dbReference type="Proteomes" id="UP001642409"/>
    </source>
</evidence>
<organism evidence="1">
    <name type="scientific">Hexamita inflata</name>
    <dbReference type="NCBI Taxonomy" id="28002"/>
    <lineage>
        <taxon>Eukaryota</taxon>
        <taxon>Metamonada</taxon>
        <taxon>Diplomonadida</taxon>
        <taxon>Hexamitidae</taxon>
        <taxon>Hexamitinae</taxon>
        <taxon>Hexamita</taxon>
    </lineage>
</organism>
<reference evidence="1" key="1">
    <citation type="submission" date="2023-06" db="EMBL/GenBank/DDBJ databases">
        <authorList>
            <person name="Kurt Z."/>
        </authorList>
    </citation>
    <scope>NUCLEOTIDE SEQUENCE</scope>
</reference>
<proteinExistence type="predicted"/>
<name>A0AA86TZH5_9EUKA</name>
<keyword evidence="3" id="KW-1185">Reference proteome</keyword>